<gene>
    <name evidence="2" type="ORF">PGLA1383_LOCUS51073</name>
    <name evidence="3" type="ORF">PGLA2088_LOCUS50335</name>
</gene>
<protein>
    <recommendedName>
        <fullName evidence="5">Methyltransferase FkbM domain-containing protein</fullName>
    </recommendedName>
</protein>
<sequence>MDEPGPLYIRHVENGGGSSIRRGGSGEQHSTESLTKVSATTLDAAVPTACALKVDSEGSDFRVLRSAKRLLQESIVAVDFEFVPEILREMGDDPEQLLHFLHGLGFHIWNKLTPEEMVNQRRDSKDQHGCGWRELEVHSFAMASSDQPLGYQLIGLRGDIVSPAGCASSG</sequence>
<evidence type="ECO:0000313" key="4">
    <source>
        <dbReference type="Proteomes" id="UP000654075"/>
    </source>
</evidence>
<dbReference type="Gene3D" id="3.40.50.150">
    <property type="entry name" value="Vaccinia Virus protein VP39"/>
    <property type="match status" value="1"/>
</dbReference>
<reference evidence="2" key="1">
    <citation type="submission" date="2021-02" db="EMBL/GenBank/DDBJ databases">
        <authorList>
            <person name="Dougan E. K."/>
            <person name="Rhodes N."/>
            <person name="Thang M."/>
            <person name="Chan C."/>
        </authorList>
    </citation>
    <scope>NUCLEOTIDE SEQUENCE</scope>
</reference>
<dbReference type="Proteomes" id="UP000654075">
    <property type="component" value="Unassembled WGS sequence"/>
</dbReference>
<comment type="caution">
    <text evidence="2">The sequence shown here is derived from an EMBL/GenBank/DDBJ whole genome shotgun (WGS) entry which is preliminary data.</text>
</comment>
<name>A0A813HBS3_POLGL</name>
<evidence type="ECO:0000313" key="2">
    <source>
        <dbReference type="EMBL" id="CAE8635475.1"/>
    </source>
</evidence>
<keyword evidence="4" id="KW-1185">Reference proteome</keyword>
<evidence type="ECO:0000313" key="3">
    <source>
        <dbReference type="EMBL" id="CAE8741158.1"/>
    </source>
</evidence>
<proteinExistence type="predicted"/>
<dbReference type="SUPFAM" id="SSF53335">
    <property type="entry name" value="S-adenosyl-L-methionine-dependent methyltransferases"/>
    <property type="match status" value="1"/>
</dbReference>
<dbReference type="EMBL" id="CAJNNV010031291">
    <property type="protein sequence ID" value="CAE8635475.1"/>
    <property type="molecule type" value="Genomic_DNA"/>
</dbReference>
<evidence type="ECO:0000256" key="1">
    <source>
        <dbReference type="SAM" id="MobiDB-lite"/>
    </source>
</evidence>
<dbReference type="EMBL" id="CAJNNW010037358">
    <property type="protein sequence ID" value="CAE8741158.1"/>
    <property type="molecule type" value="Genomic_DNA"/>
</dbReference>
<accession>A0A813HBS3</accession>
<dbReference type="InterPro" id="IPR029063">
    <property type="entry name" value="SAM-dependent_MTases_sf"/>
</dbReference>
<dbReference type="AlphaFoldDB" id="A0A813HBS3"/>
<feature type="region of interest" description="Disordered" evidence="1">
    <location>
        <begin position="12"/>
        <end position="32"/>
    </location>
</feature>
<dbReference type="Proteomes" id="UP000626109">
    <property type="component" value="Unassembled WGS sequence"/>
</dbReference>
<organism evidence="2 4">
    <name type="scientific">Polarella glacialis</name>
    <name type="common">Dinoflagellate</name>
    <dbReference type="NCBI Taxonomy" id="89957"/>
    <lineage>
        <taxon>Eukaryota</taxon>
        <taxon>Sar</taxon>
        <taxon>Alveolata</taxon>
        <taxon>Dinophyceae</taxon>
        <taxon>Suessiales</taxon>
        <taxon>Suessiaceae</taxon>
        <taxon>Polarella</taxon>
    </lineage>
</organism>
<evidence type="ECO:0008006" key="5">
    <source>
        <dbReference type="Google" id="ProtNLM"/>
    </source>
</evidence>
<feature type="compositionally biased region" description="Gly residues" evidence="1">
    <location>
        <begin position="14"/>
        <end position="26"/>
    </location>
</feature>